<feature type="compositionally biased region" description="Polar residues" evidence="1">
    <location>
        <begin position="456"/>
        <end position="469"/>
    </location>
</feature>
<feature type="compositionally biased region" description="Low complexity" evidence="1">
    <location>
        <begin position="1042"/>
        <end position="1055"/>
    </location>
</feature>
<dbReference type="EMBL" id="KV425902">
    <property type="protein sequence ID" value="KZW00318.1"/>
    <property type="molecule type" value="Genomic_DNA"/>
</dbReference>
<name>A0A165N746_EXIGL</name>
<dbReference type="PROSITE" id="PS50190">
    <property type="entry name" value="SEC7"/>
    <property type="match status" value="1"/>
</dbReference>
<dbReference type="Gene3D" id="2.30.29.30">
    <property type="entry name" value="Pleckstrin-homology domain (PH domain)/Phosphotyrosine-binding domain (PTB)"/>
    <property type="match status" value="1"/>
</dbReference>
<proteinExistence type="predicted"/>
<dbReference type="Gene3D" id="1.10.1000.11">
    <property type="entry name" value="Arf Nucleotide-binding Site Opener,domain 2"/>
    <property type="match status" value="1"/>
</dbReference>
<gene>
    <name evidence="3" type="ORF">EXIGLDRAFT_722367</name>
</gene>
<protein>
    <recommendedName>
        <fullName evidence="2">SEC7 domain-containing protein</fullName>
    </recommendedName>
</protein>
<dbReference type="InParanoid" id="A0A165N746"/>
<dbReference type="GO" id="GO:0032012">
    <property type="term" value="P:regulation of ARF protein signal transduction"/>
    <property type="evidence" value="ECO:0007669"/>
    <property type="project" value="InterPro"/>
</dbReference>
<feature type="region of interest" description="Disordered" evidence="1">
    <location>
        <begin position="449"/>
        <end position="510"/>
    </location>
</feature>
<feature type="compositionally biased region" description="Basic residues" evidence="1">
    <location>
        <begin position="114"/>
        <end position="129"/>
    </location>
</feature>
<dbReference type="Pfam" id="PF01369">
    <property type="entry name" value="Sec7"/>
    <property type="match status" value="1"/>
</dbReference>
<dbReference type="SUPFAM" id="SSF50729">
    <property type="entry name" value="PH domain-like"/>
    <property type="match status" value="1"/>
</dbReference>
<feature type="compositionally biased region" description="Low complexity" evidence="1">
    <location>
        <begin position="328"/>
        <end position="338"/>
    </location>
</feature>
<feature type="compositionally biased region" description="Low complexity" evidence="1">
    <location>
        <begin position="346"/>
        <end position="356"/>
    </location>
</feature>
<feature type="compositionally biased region" description="Basic and acidic residues" evidence="1">
    <location>
        <begin position="72"/>
        <end position="88"/>
    </location>
</feature>
<evidence type="ECO:0000259" key="2">
    <source>
        <dbReference type="PROSITE" id="PS50190"/>
    </source>
</evidence>
<dbReference type="Proteomes" id="UP000077266">
    <property type="component" value="Unassembled WGS sequence"/>
</dbReference>
<dbReference type="Gene3D" id="1.10.220.20">
    <property type="match status" value="1"/>
</dbReference>
<evidence type="ECO:0000313" key="4">
    <source>
        <dbReference type="Proteomes" id="UP000077266"/>
    </source>
</evidence>
<feature type="compositionally biased region" description="Low complexity" evidence="1">
    <location>
        <begin position="699"/>
        <end position="735"/>
    </location>
</feature>
<organism evidence="3 4">
    <name type="scientific">Exidia glandulosa HHB12029</name>
    <dbReference type="NCBI Taxonomy" id="1314781"/>
    <lineage>
        <taxon>Eukaryota</taxon>
        <taxon>Fungi</taxon>
        <taxon>Dikarya</taxon>
        <taxon>Basidiomycota</taxon>
        <taxon>Agaricomycotina</taxon>
        <taxon>Agaricomycetes</taxon>
        <taxon>Auriculariales</taxon>
        <taxon>Exidiaceae</taxon>
        <taxon>Exidia</taxon>
    </lineage>
</organism>
<dbReference type="InterPro" id="IPR011993">
    <property type="entry name" value="PH-like_dom_sf"/>
</dbReference>
<keyword evidence="4" id="KW-1185">Reference proteome</keyword>
<reference evidence="3 4" key="1">
    <citation type="journal article" date="2016" name="Mol. Biol. Evol.">
        <title>Comparative Genomics of Early-Diverging Mushroom-Forming Fungi Provides Insights into the Origins of Lignocellulose Decay Capabilities.</title>
        <authorList>
            <person name="Nagy L.G."/>
            <person name="Riley R."/>
            <person name="Tritt A."/>
            <person name="Adam C."/>
            <person name="Daum C."/>
            <person name="Floudas D."/>
            <person name="Sun H."/>
            <person name="Yadav J.S."/>
            <person name="Pangilinan J."/>
            <person name="Larsson K.H."/>
            <person name="Matsuura K."/>
            <person name="Barry K."/>
            <person name="Labutti K."/>
            <person name="Kuo R."/>
            <person name="Ohm R.A."/>
            <person name="Bhattacharya S.S."/>
            <person name="Shirouzu T."/>
            <person name="Yoshinaga Y."/>
            <person name="Martin F.M."/>
            <person name="Grigoriev I.V."/>
            <person name="Hibbett D.S."/>
        </authorList>
    </citation>
    <scope>NUCLEOTIDE SEQUENCE [LARGE SCALE GENOMIC DNA]</scope>
    <source>
        <strain evidence="3 4">HHB12029</strain>
    </source>
</reference>
<feature type="compositionally biased region" description="Polar residues" evidence="1">
    <location>
        <begin position="1067"/>
        <end position="1078"/>
    </location>
</feature>
<feature type="compositionally biased region" description="Pro residues" evidence="1">
    <location>
        <begin position="772"/>
        <end position="788"/>
    </location>
</feature>
<dbReference type="InterPro" id="IPR000904">
    <property type="entry name" value="Sec7_dom"/>
</dbReference>
<evidence type="ECO:0000313" key="3">
    <source>
        <dbReference type="EMBL" id="KZW00318.1"/>
    </source>
</evidence>
<accession>A0A165N746</accession>
<sequence>MDEDAGNANVRATAIAKLRRAASLPRMKDGRRPAIPAHAGEAASETERGRSQEPDGYGLALSTPTPPAELAEPEREPDQDGYEPEHAPESSAVASAAEEPEPESDAPAQAAAPAKKHRTRSRSRSRSKQRLKDGSRPSSRQQLSSTPLPISPPRSPPPLLSSDHDSPDQQLSSLPAFDHPPLMLGSPATSPFPFLPPGGLIAQSPLSAAPLSPLGSPALPSLDMLRERLGGLQRSASARARTDALHKLTGGKIDPDHIEPGPPSPPPAAPRAALNRSNTVGSERAAVGRLMMRKLTERNKGIPEGETSGEEIVVPVSPTKKRRRRSSQGRQRGAGRISIVDDREMSATPAPSTPSALPQRLLAGTPNLELDLYRGASPAISHTQVIERDRDSALARLIGEDHFEFDQHAHRRRNPLVEDDEDDYARNYGFPPRAPETPSLALTVSVPNARLPHSSDAPSFATTSSSTGSMADRVPVYLPDPSLPSPYKQDVFPKSPFGTPMKERRSSEVELDVTQGSYLNELQVPYPNPSRQNTPSWQTFPEHIYHREDDDYSDDDAVSPTEPTEDVTQLTVGEAFSAGSTRDYGPILQATSFRDEDQETEEAQEAEGEDVATSTAVDLRASEISTSSTLDAPHETLTLALPPQQDTRPDSVGADWEEIDPNNDITVRDPLRGAAASPLGTPLSTAWDKFKVAISRNDGSSSPLIPSRSGSRAAGQRSGHVSQTSTDSVLSSSSSRQGATDASPGPSAWQDQQYHSPMQTSSAAASSSMLTMPPPSPFGGASPIPPMSPADMAKYGGDSKLKPFPGLEDMARRRGFSVSHSTPDVSIPLSGRQTPISPPAEVRPTHGLMHQASDSKLLSRFNQAPSPSPGTSSSRPMLRNAPSLEYIDLPMSPQGKTASGGKSGKFNWMKLRSASPGPEVQRPGKQRKPSLADLLSFKKAPESSPTHANGNGNGHILHAPPSSFRQQEHPPVMDMTAGAASRSAGAQHQFQEAAGAGFPADRLPNRDMHNGRVPPPRVASEEVETPPSSDALPRTSQSDVIPDSSADESAAPSAPNSTVDSFPSPHSDASQSDFDLSPKSSGAMLRFDSLLSSGRFRFPDPPPRKLLFMSSVSQVASTSSLKARYLFLFNDILVVAQPSLEDESSNKAPLDRRYEVRNVIELHRLRVCVGRDAHSSSADHGKGIVQREPYVQLFIREFARDPERAAHNLQSKAGIGEDPNALGKLLFETVELDRGQLADYLAHRDRKRVLKAFIDCFGFAGVRIDSALRVFLLALAMPSDGGAFEVLLGVFASRWFEVNAGAIAYDKELTQRLVRSIVSLNDALHTPMPLGHYARYAPPPPSITARNFIDAFRVHDPSGLIADDVLAGIYRSVSLQQMQQPPNLSVSYRSAPPAYVKAEGLPTRLTYRVASDPVYVRITYPDSDFSIQLQGKDLLFDPPELRFDKSPEASFRVTGTSLGVKSIIMCRSGPHASEYSGLPLSTNVTVERAYMKPVFQLAFLGQRGPRKYMFSVDDPQLLQDWVQLLSLHVSTAAEAQQNRSPTGADALYRASEVVAMEAFRACIGSSYTGHELVILAQQNSNIPSVLSMLKGA</sequence>
<dbReference type="InterPro" id="IPR035999">
    <property type="entry name" value="Sec7_dom_sf"/>
</dbReference>
<dbReference type="InterPro" id="IPR023394">
    <property type="entry name" value="Sec7_C_sf"/>
</dbReference>
<dbReference type="OrthoDB" id="430364at2759"/>
<feature type="region of interest" description="Disordered" evidence="1">
    <location>
        <begin position="18"/>
        <end position="190"/>
    </location>
</feature>
<dbReference type="GO" id="GO:0005085">
    <property type="term" value="F:guanyl-nucleotide exchange factor activity"/>
    <property type="evidence" value="ECO:0007669"/>
    <property type="project" value="InterPro"/>
</dbReference>
<feature type="region of interest" description="Disordered" evidence="1">
    <location>
        <begin position="548"/>
        <end position="682"/>
    </location>
</feature>
<feature type="compositionally biased region" description="Polar residues" evidence="1">
    <location>
        <begin position="852"/>
        <end position="864"/>
    </location>
</feature>
<evidence type="ECO:0000256" key="1">
    <source>
        <dbReference type="SAM" id="MobiDB-lite"/>
    </source>
</evidence>
<feature type="domain" description="SEC7" evidence="2">
    <location>
        <begin position="1186"/>
        <end position="1376"/>
    </location>
</feature>
<feature type="compositionally biased region" description="Pro residues" evidence="1">
    <location>
        <begin position="149"/>
        <end position="159"/>
    </location>
</feature>
<feature type="region of interest" description="Disordered" evidence="1">
    <location>
        <begin position="247"/>
        <end position="359"/>
    </location>
</feature>
<feature type="compositionally biased region" description="Low complexity" evidence="1">
    <location>
        <begin position="756"/>
        <end position="771"/>
    </location>
</feature>
<dbReference type="STRING" id="1314781.A0A165N746"/>
<dbReference type="SMART" id="SM00222">
    <property type="entry name" value="Sec7"/>
    <property type="match status" value="1"/>
</dbReference>
<dbReference type="SUPFAM" id="SSF48425">
    <property type="entry name" value="Sec7 domain"/>
    <property type="match status" value="1"/>
</dbReference>
<feature type="compositionally biased region" description="Basic and acidic residues" evidence="1">
    <location>
        <begin position="294"/>
        <end position="303"/>
    </location>
</feature>
<feature type="region of interest" description="Disordered" evidence="1">
    <location>
        <begin position="696"/>
        <end position="1078"/>
    </location>
</feature>
<feature type="compositionally biased region" description="Acidic residues" evidence="1">
    <location>
        <begin position="596"/>
        <end position="610"/>
    </location>
</feature>
<feature type="compositionally biased region" description="Pro residues" evidence="1">
    <location>
        <begin position="260"/>
        <end position="269"/>
    </location>
</feature>